<evidence type="ECO:0000256" key="8">
    <source>
        <dbReference type="ARBA" id="ARBA00022840"/>
    </source>
</evidence>
<dbReference type="InterPro" id="IPR041679">
    <property type="entry name" value="DNA2/NAM7-like_C"/>
</dbReference>
<dbReference type="InterPro" id="IPR041677">
    <property type="entry name" value="DNA2/NAM7_AAA_11"/>
</dbReference>
<keyword evidence="13" id="KW-1185">Reference proteome</keyword>
<dbReference type="GO" id="GO:0005524">
    <property type="term" value="F:ATP binding"/>
    <property type="evidence" value="ECO:0007669"/>
    <property type="project" value="UniProtKB-KW"/>
</dbReference>
<dbReference type="Pfam" id="PF13086">
    <property type="entry name" value="AAA_11"/>
    <property type="match status" value="1"/>
</dbReference>
<dbReference type="InterPro" id="IPR050534">
    <property type="entry name" value="Coronavir_polyprotein_1ab"/>
</dbReference>
<evidence type="ECO:0000313" key="12">
    <source>
        <dbReference type="EMBL" id="MCW3804892.1"/>
    </source>
</evidence>
<keyword evidence="6" id="KW-0378">Hydrolase</keyword>
<protein>
    <recommendedName>
        <fullName evidence="3">DNA helicase</fullName>
        <ecNumber evidence="3">3.6.4.12</ecNumber>
    </recommendedName>
</protein>
<keyword evidence="8" id="KW-0067">ATP-binding</keyword>
<dbReference type="AlphaFoldDB" id="A0AAE3SIR0"/>
<evidence type="ECO:0000256" key="3">
    <source>
        <dbReference type="ARBA" id="ARBA00012551"/>
    </source>
</evidence>
<dbReference type="Pfam" id="PF21138">
    <property type="entry name" value="SMUBP-2_HCS1_1B"/>
    <property type="match status" value="1"/>
</dbReference>
<keyword evidence="7" id="KW-0347">Helicase</keyword>
<dbReference type="Proteomes" id="UP001207408">
    <property type="component" value="Unassembled WGS sequence"/>
</dbReference>
<comment type="similarity">
    <text evidence="2">Belongs to the DNA2/NAM7 helicase family.</text>
</comment>
<dbReference type="InterPro" id="IPR047187">
    <property type="entry name" value="SF1_C_Upf1"/>
</dbReference>
<organism evidence="12 13">
    <name type="scientific">Plebeiibacterium marinum</name>
    <dbReference type="NCBI Taxonomy" id="2992111"/>
    <lineage>
        <taxon>Bacteria</taxon>
        <taxon>Pseudomonadati</taxon>
        <taxon>Bacteroidota</taxon>
        <taxon>Bacteroidia</taxon>
        <taxon>Marinilabiliales</taxon>
        <taxon>Marinilabiliaceae</taxon>
        <taxon>Plebeiibacterium</taxon>
    </lineage>
</organism>
<dbReference type="PANTHER" id="PTHR43788:SF8">
    <property type="entry name" value="DNA-BINDING PROTEIN SMUBP-2"/>
    <property type="match status" value="1"/>
</dbReference>
<feature type="domain" description="DNA2/NAM7 helicase helicase" evidence="9">
    <location>
        <begin position="184"/>
        <end position="404"/>
    </location>
</feature>
<comment type="subcellular location">
    <subcellularLocation>
        <location evidence="1">Cytoplasm</location>
    </subcellularLocation>
</comment>
<evidence type="ECO:0000256" key="7">
    <source>
        <dbReference type="ARBA" id="ARBA00022806"/>
    </source>
</evidence>
<dbReference type="GO" id="GO:0003723">
    <property type="term" value="F:RNA binding"/>
    <property type="evidence" value="ECO:0007669"/>
    <property type="project" value="InterPro"/>
</dbReference>
<evidence type="ECO:0000256" key="4">
    <source>
        <dbReference type="ARBA" id="ARBA00022490"/>
    </source>
</evidence>
<dbReference type="CDD" id="cd18808">
    <property type="entry name" value="SF1_C_Upf1"/>
    <property type="match status" value="1"/>
</dbReference>
<dbReference type="GO" id="GO:0016787">
    <property type="term" value="F:hydrolase activity"/>
    <property type="evidence" value="ECO:0007669"/>
    <property type="project" value="UniProtKB-KW"/>
</dbReference>
<evidence type="ECO:0000256" key="2">
    <source>
        <dbReference type="ARBA" id="ARBA00007913"/>
    </source>
</evidence>
<evidence type="ECO:0000256" key="1">
    <source>
        <dbReference type="ARBA" id="ARBA00004496"/>
    </source>
</evidence>
<evidence type="ECO:0000259" key="9">
    <source>
        <dbReference type="Pfam" id="PF13086"/>
    </source>
</evidence>
<keyword evidence="4" id="KW-0963">Cytoplasm</keyword>
<feature type="domain" description="DNA2/NAM7 helicase-like C-terminal" evidence="10">
    <location>
        <begin position="413"/>
        <end position="609"/>
    </location>
</feature>
<evidence type="ECO:0000256" key="6">
    <source>
        <dbReference type="ARBA" id="ARBA00022801"/>
    </source>
</evidence>
<sequence>MRHIIEGLKKTLSLLQLEKQEDLNQYKLKMSGASIVERRKEGVCWYPLQVERTKFDTGERLLVKVLRSKEHHQAHLFQSGKLVSLFSNAGNNNEHQHAVNGVVNQVRDHWMMITLNVDEEPKWLRNGNIGVQLLFDENSYIEMERALKIVMQPQDERLEYLRGILLGEEEGLILVREKIVVSGLNISQNEALNSIVNARDVAVVHGPPGTGKTTTLVEGVCHTVREEGQVLVCAPSNAAVDLLSEKLGERGLNVVRIGHPARVTEENLLKTLDAKIAHHNNFKDLKAVKKQAEECYQLAIKYKRNFGYEERNQRRLLLQESGKLKKEAEHLEFYIINDILSNAQVIASTMVGASNYQIRDRKFKTVFIDEAAQGLEPATWIPITKAQRVVFAGDHFQLPPTIKSYEAAQSGLAETLFEKVIKRNNVGVMLREQYRMNEDIMMFSSRYFYDDKLIASDCVGDWKLFEEDLAMEFIDTAGCGYFEEMDSETKSSFNQEECEVLMKHFRIYFNSLEHMGVSKGISVGVISPYKAQVVLMQDCFKDIEGEFEYLDLNLSVNTIDSFQGQERDVVYISLVRCNEKGDIGFLSDIRRMNVAITRAKKKLVVIGDSATIGQHPFYSSFLDYVNEKNAYRSAFEFMGY</sequence>
<gene>
    <name evidence="12" type="ORF">OM074_04590</name>
</gene>
<dbReference type="PANTHER" id="PTHR43788">
    <property type="entry name" value="DNA2/NAM7 HELICASE FAMILY MEMBER"/>
    <property type="match status" value="1"/>
</dbReference>
<proteinExistence type="inferred from homology"/>
<name>A0AAE3SIR0_9BACT</name>
<dbReference type="InterPro" id="IPR027417">
    <property type="entry name" value="P-loop_NTPase"/>
</dbReference>
<evidence type="ECO:0000256" key="5">
    <source>
        <dbReference type="ARBA" id="ARBA00022741"/>
    </source>
</evidence>
<dbReference type="InterPro" id="IPR048761">
    <property type="entry name" value="SMUBP-2_HCS1_1B"/>
</dbReference>
<evidence type="ECO:0000259" key="10">
    <source>
        <dbReference type="Pfam" id="PF13087"/>
    </source>
</evidence>
<dbReference type="EC" id="3.6.4.12" evidence="3"/>
<dbReference type="GO" id="GO:0043139">
    <property type="term" value="F:5'-3' DNA helicase activity"/>
    <property type="evidence" value="ECO:0007669"/>
    <property type="project" value="TreeGrafter"/>
</dbReference>
<dbReference type="GO" id="GO:0005694">
    <property type="term" value="C:chromosome"/>
    <property type="evidence" value="ECO:0007669"/>
    <property type="project" value="UniProtKB-ARBA"/>
</dbReference>
<dbReference type="FunFam" id="3.40.50.300:FF:000326">
    <property type="entry name" value="P-loop containing nucleoside triphosphate hydrolase"/>
    <property type="match status" value="1"/>
</dbReference>
<dbReference type="EMBL" id="JAPDPI010000006">
    <property type="protein sequence ID" value="MCW3804892.1"/>
    <property type="molecule type" value="Genomic_DNA"/>
</dbReference>
<keyword evidence="5" id="KW-0547">Nucleotide-binding</keyword>
<dbReference type="RefSeq" id="WP_301198114.1">
    <property type="nucleotide sequence ID" value="NZ_JAPDPI010000006.1"/>
</dbReference>
<dbReference type="GO" id="GO:0005737">
    <property type="term" value="C:cytoplasm"/>
    <property type="evidence" value="ECO:0007669"/>
    <property type="project" value="UniProtKB-SubCell"/>
</dbReference>
<feature type="domain" description="Helicase SMUBP-2/HCS1 1B" evidence="11">
    <location>
        <begin position="9"/>
        <end position="120"/>
    </location>
</feature>
<evidence type="ECO:0000259" key="11">
    <source>
        <dbReference type="Pfam" id="PF21138"/>
    </source>
</evidence>
<dbReference type="Gene3D" id="3.40.50.300">
    <property type="entry name" value="P-loop containing nucleotide triphosphate hydrolases"/>
    <property type="match status" value="2"/>
</dbReference>
<dbReference type="SUPFAM" id="SSF52540">
    <property type="entry name" value="P-loop containing nucleoside triphosphate hydrolases"/>
    <property type="match status" value="1"/>
</dbReference>
<dbReference type="Pfam" id="PF13087">
    <property type="entry name" value="AAA_12"/>
    <property type="match status" value="1"/>
</dbReference>
<accession>A0AAE3SIR0</accession>
<reference evidence="12" key="1">
    <citation type="submission" date="2022-10" db="EMBL/GenBank/DDBJ databases">
        <authorList>
            <person name="Yu W.X."/>
        </authorList>
    </citation>
    <scope>NUCLEOTIDE SEQUENCE</scope>
    <source>
        <strain evidence="12">D04</strain>
    </source>
</reference>
<evidence type="ECO:0000313" key="13">
    <source>
        <dbReference type="Proteomes" id="UP001207408"/>
    </source>
</evidence>
<dbReference type="Gene3D" id="2.40.30.270">
    <property type="match status" value="1"/>
</dbReference>
<comment type="caution">
    <text evidence="12">The sequence shown here is derived from an EMBL/GenBank/DDBJ whole genome shotgun (WGS) entry which is preliminary data.</text>
</comment>